<gene>
    <name evidence="1" type="ORF">PXEA_LOCUS20914</name>
</gene>
<dbReference type="AlphaFoldDB" id="A0A448X419"/>
<dbReference type="Proteomes" id="UP000784294">
    <property type="component" value="Unassembled WGS sequence"/>
</dbReference>
<reference evidence="1" key="1">
    <citation type="submission" date="2018-11" db="EMBL/GenBank/DDBJ databases">
        <authorList>
            <consortium name="Pathogen Informatics"/>
        </authorList>
    </citation>
    <scope>NUCLEOTIDE SEQUENCE</scope>
</reference>
<dbReference type="EMBL" id="CAAALY010087511">
    <property type="protein sequence ID" value="VEL27474.1"/>
    <property type="molecule type" value="Genomic_DNA"/>
</dbReference>
<name>A0A448X419_9PLAT</name>
<organism evidence="1 2">
    <name type="scientific">Protopolystoma xenopodis</name>
    <dbReference type="NCBI Taxonomy" id="117903"/>
    <lineage>
        <taxon>Eukaryota</taxon>
        <taxon>Metazoa</taxon>
        <taxon>Spiralia</taxon>
        <taxon>Lophotrochozoa</taxon>
        <taxon>Platyhelminthes</taxon>
        <taxon>Monogenea</taxon>
        <taxon>Polyopisthocotylea</taxon>
        <taxon>Polystomatidea</taxon>
        <taxon>Polystomatidae</taxon>
        <taxon>Protopolystoma</taxon>
    </lineage>
</organism>
<accession>A0A448X419</accession>
<evidence type="ECO:0000313" key="2">
    <source>
        <dbReference type="Proteomes" id="UP000784294"/>
    </source>
</evidence>
<protein>
    <submittedName>
        <fullName evidence="1">Uncharacterized protein</fullName>
    </submittedName>
</protein>
<proteinExistence type="predicted"/>
<keyword evidence="2" id="KW-1185">Reference proteome</keyword>
<comment type="caution">
    <text evidence="1">The sequence shown here is derived from an EMBL/GenBank/DDBJ whole genome shotgun (WGS) entry which is preliminary data.</text>
</comment>
<evidence type="ECO:0000313" key="1">
    <source>
        <dbReference type="EMBL" id="VEL27474.1"/>
    </source>
</evidence>
<sequence>MLTISLYRESDSVCKEGTGKSKPKLGSKASKKAQSQLIGEFSACLFISNSHIQLKSQVDRMAKG</sequence>